<feature type="compositionally biased region" description="Gly residues" evidence="1">
    <location>
        <begin position="112"/>
        <end position="135"/>
    </location>
</feature>
<reference evidence="2" key="2">
    <citation type="submission" date="2008-12" db="EMBL/GenBank/DDBJ databases">
        <title>Improved gene annotation of the rice (Oryza sativa) genomes.</title>
        <authorList>
            <person name="Wang J."/>
            <person name="Li R."/>
            <person name="Fan W."/>
            <person name="Huang Q."/>
            <person name="Zhang J."/>
            <person name="Zhou Y."/>
            <person name="Hu Y."/>
            <person name="Zi S."/>
            <person name="Li J."/>
            <person name="Ni P."/>
            <person name="Zheng H."/>
            <person name="Zhang Y."/>
            <person name="Zhao M."/>
            <person name="Hao Q."/>
            <person name="McDermott J."/>
            <person name="Samudrala R."/>
            <person name="Kristiansen K."/>
            <person name="Wong G.K.-S."/>
        </authorList>
    </citation>
    <scope>NUCLEOTIDE SEQUENCE</scope>
</reference>
<proteinExistence type="predicted"/>
<dbReference type="AlphaFoldDB" id="B9FH26"/>
<accession>B9FH26</accession>
<name>B9FH26_ORYSJ</name>
<reference evidence="2" key="1">
    <citation type="journal article" date="2005" name="PLoS Biol.">
        <title>The genomes of Oryza sativa: a history of duplications.</title>
        <authorList>
            <person name="Yu J."/>
            <person name="Wang J."/>
            <person name="Lin W."/>
            <person name="Li S."/>
            <person name="Li H."/>
            <person name="Zhou J."/>
            <person name="Ni P."/>
            <person name="Dong W."/>
            <person name="Hu S."/>
            <person name="Zeng C."/>
            <person name="Zhang J."/>
            <person name="Zhang Y."/>
            <person name="Li R."/>
            <person name="Xu Z."/>
            <person name="Li S."/>
            <person name="Li X."/>
            <person name="Zheng H."/>
            <person name="Cong L."/>
            <person name="Lin L."/>
            <person name="Yin J."/>
            <person name="Geng J."/>
            <person name="Li G."/>
            <person name="Shi J."/>
            <person name="Liu J."/>
            <person name="Lv H."/>
            <person name="Li J."/>
            <person name="Wang J."/>
            <person name="Deng Y."/>
            <person name="Ran L."/>
            <person name="Shi X."/>
            <person name="Wang X."/>
            <person name="Wu Q."/>
            <person name="Li C."/>
            <person name="Ren X."/>
            <person name="Wang J."/>
            <person name="Wang X."/>
            <person name="Li D."/>
            <person name="Liu D."/>
            <person name="Zhang X."/>
            <person name="Ji Z."/>
            <person name="Zhao W."/>
            <person name="Sun Y."/>
            <person name="Zhang Z."/>
            <person name="Bao J."/>
            <person name="Han Y."/>
            <person name="Dong L."/>
            <person name="Ji J."/>
            <person name="Chen P."/>
            <person name="Wu S."/>
            <person name="Liu J."/>
            <person name="Xiao Y."/>
            <person name="Bu D."/>
            <person name="Tan J."/>
            <person name="Yang L."/>
            <person name="Ye C."/>
            <person name="Zhang J."/>
            <person name="Xu J."/>
            <person name="Zhou Y."/>
            <person name="Yu Y."/>
            <person name="Zhang B."/>
            <person name="Zhuang S."/>
            <person name="Wei H."/>
            <person name="Liu B."/>
            <person name="Lei M."/>
            <person name="Yu H."/>
            <person name="Li Y."/>
            <person name="Xu H."/>
            <person name="Wei S."/>
            <person name="He X."/>
            <person name="Fang L."/>
            <person name="Zhang Z."/>
            <person name="Zhang Y."/>
            <person name="Huang X."/>
            <person name="Su Z."/>
            <person name="Tong W."/>
            <person name="Li J."/>
            <person name="Tong Z."/>
            <person name="Li S."/>
            <person name="Ye J."/>
            <person name="Wang L."/>
            <person name="Fang L."/>
            <person name="Lei T."/>
            <person name="Chen C."/>
            <person name="Chen H."/>
            <person name="Xu Z."/>
            <person name="Li H."/>
            <person name="Huang H."/>
            <person name="Zhang F."/>
            <person name="Xu H."/>
            <person name="Li N."/>
            <person name="Zhao C."/>
            <person name="Li S."/>
            <person name="Dong L."/>
            <person name="Huang Y."/>
            <person name="Li L."/>
            <person name="Xi Y."/>
            <person name="Qi Q."/>
            <person name="Li W."/>
            <person name="Zhang B."/>
            <person name="Hu W."/>
            <person name="Zhang Y."/>
            <person name="Tian X."/>
            <person name="Jiao Y."/>
            <person name="Liang X."/>
            <person name="Jin J."/>
            <person name="Gao L."/>
            <person name="Zheng W."/>
            <person name="Hao B."/>
            <person name="Liu S."/>
            <person name="Wang W."/>
            <person name="Yuan L."/>
            <person name="Cao M."/>
            <person name="McDermott J."/>
            <person name="Samudrala R."/>
            <person name="Wang J."/>
            <person name="Wong G.K."/>
            <person name="Yang H."/>
        </authorList>
    </citation>
    <scope>NUCLEOTIDE SEQUENCE [LARGE SCALE GENOMIC DNA]</scope>
</reference>
<evidence type="ECO:0000313" key="2">
    <source>
        <dbReference type="EMBL" id="EEE64445.1"/>
    </source>
</evidence>
<gene>
    <name evidence="2" type="ORF">OsJ_19291</name>
</gene>
<sequence>MAWQRRCWPRAQRWCRWPSTSPHDPLLPRLLLLLHRLRPPSQALATLLRLCLCAHHRAAAGLPSLHSHPRRHGPRPETTAAARGDREEVARSEDGGAVPGAGGAADAHGKGRGGGGGEGRGGVGAAAQGRGGGGCISHDEIVEGMGEKRRKEVVEADVWVPVS</sequence>
<dbReference type="Proteomes" id="UP000007752">
    <property type="component" value="Chromosome 5"/>
</dbReference>
<organism evidence="2">
    <name type="scientific">Oryza sativa subsp. japonica</name>
    <name type="common">Rice</name>
    <dbReference type="NCBI Taxonomy" id="39947"/>
    <lineage>
        <taxon>Eukaryota</taxon>
        <taxon>Viridiplantae</taxon>
        <taxon>Streptophyta</taxon>
        <taxon>Embryophyta</taxon>
        <taxon>Tracheophyta</taxon>
        <taxon>Spermatophyta</taxon>
        <taxon>Magnoliopsida</taxon>
        <taxon>Liliopsida</taxon>
        <taxon>Poales</taxon>
        <taxon>Poaceae</taxon>
        <taxon>BOP clade</taxon>
        <taxon>Oryzoideae</taxon>
        <taxon>Oryzeae</taxon>
        <taxon>Oryzinae</taxon>
        <taxon>Oryza</taxon>
        <taxon>Oryza sativa</taxon>
    </lineage>
</organism>
<protein>
    <submittedName>
        <fullName evidence="2">Uncharacterized protein</fullName>
    </submittedName>
</protein>
<feature type="compositionally biased region" description="Basic and acidic residues" evidence="1">
    <location>
        <begin position="83"/>
        <end position="94"/>
    </location>
</feature>
<evidence type="ECO:0000256" key="1">
    <source>
        <dbReference type="SAM" id="MobiDB-lite"/>
    </source>
</evidence>
<dbReference type="EMBL" id="CM000142">
    <property type="protein sequence ID" value="EEE64445.1"/>
    <property type="molecule type" value="Genomic_DNA"/>
</dbReference>
<feature type="region of interest" description="Disordered" evidence="1">
    <location>
        <begin position="63"/>
        <end position="139"/>
    </location>
</feature>